<evidence type="ECO:0000313" key="1">
    <source>
        <dbReference type="EMBL" id="VAW68608.1"/>
    </source>
</evidence>
<dbReference type="AlphaFoldDB" id="A0A3B0XJV5"/>
<dbReference type="EMBL" id="UOFI01000134">
    <property type="protein sequence ID" value="VAW68608.1"/>
    <property type="molecule type" value="Genomic_DNA"/>
</dbReference>
<sequence length="86" mass="9729">MNMNRLILLSALLLPLSVQAADTGFLEGEAQEVIIKVRTADGKLKWYSVKPDGSRKEMEMKPGDRFEFLYEDSVDLDAITVKPEKK</sequence>
<accession>A0A3B0XJV5</accession>
<proteinExistence type="predicted"/>
<name>A0A3B0XJV5_9ZZZZ</name>
<protein>
    <submittedName>
        <fullName evidence="1">Uncharacterized protein</fullName>
    </submittedName>
</protein>
<organism evidence="1">
    <name type="scientific">hydrothermal vent metagenome</name>
    <dbReference type="NCBI Taxonomy" id="652676"/>
    <lineage>
        <taxon>unclassified sequences</taxon>
        <taxon>metagenomes</taxon>
        <taxon>ecological metagenomes</taxon>
    </lineage>
</organism>
<gene>
    <name evidence="1" type="ORF">MNBD_GAMMA09-2693</name>
</gene>
<reference evidence="1" key="1">
    <citation type="submission" date="2018-06" db="EMBL/GenBank/DDBJ databases">
        <authorList>
            <person name="Zhirakovskaya E."/>
        </authorList>
    </citation>
    <scope>NUCLEOTIDE SEQUENCE</scope>
</reference>